<dbReference type="OrthoDB" id="3191472at2"/>
<dbReference type="InterPro" id="IPR014975">
    <property type="entry name" value="DUF1836"/>
</dbReference>
<protein>
    <submittedName>
        <fullName evidence="1">DUF1836 domain-containing protein</fullName>
    </submittedName>
</protein>
<dbReference type="PANTHER" id="PTHR40056:SF1">
    <property type="entry name" value="DUF1836 DOMAIN-CONTAINING PROTEIN"/>
    <property type="match status" value="1"/>
</dbReference>
<dbReference type="PANTHER" id="PTHR40056">
    <property type="entry name" value="HYPOTHETICAL CYTOSOLIC PROTEIN"/>
    <property type="match status" value="1"/>
</dbReference>
<proteinExistence type="predicted"/>
<gene>
    <name evidence="1" type="ORF">EDX97_03345</name>
</gene>
<reference evidence="1 2" key="1">
    <citation type="submission" date="2018-11" db="EMBL/GenBank/DDBJ databases">
        <title>Clostridium sp. nov., a member of the family Erysipelotrichaceae isolated from pig faeces.</title>
        <authorList>
            <person name="Chang Y.-H."/>
        </authorList>
    </citation>
    <scope>NUCLEOTIDE SEQUENCE [LARGE SCALE GENOMIC DNA]</scope>
    <source>
        <strain evidence="1 2">YH-panp20</strain>
    </source>
</reference>
<organism evidence="1 2">
    <name type="scientific">Absicoccus porci</name>
    <dbReference type="NCBI Taxonomy" id="2486576"/>
    <lineage>
        <taxon>Bacteria</taxon>
        <taxon>Bacillati</taxon>
        <taxon>Bacillota</taxon>
        <taxon>Erysipelotrichia</taxon>
        <taxon>Erysipelotrichales</taxon>
        <taxon>Erysipelotrichaceae</taxon>
        <taxon>Absicoccus</taxon>
    </lineage>
</organism>
<sequence>MCMEIAQIKQDLENFQCPKWQQLPDFDVYMDQVIFFINDRLSPLFFLEDKADKVITSNMVNNYVKNSIVHPPIKKHYKQYHLAYLIAVCILKKCYSLTEIQTMIEIVRRLEPDDTTSSIATIYNSFSDCFDHYLHQVLQFGMIKQEFQPEHMNDETQLMISVIKTVVYKMFTELEILTFENAEA</sequence>
<accession>A0A3N0I3L3</accession>
<evidence type="ECO:0000313" key="2">
    <source>
        <dbReference type="Proteomes" id="UP000276568"/>
    </source>
</evidence>
<name>A0A3N0I3L3_9FIRM</name>
<dbReference type="Proteomes" id="UP000276568">
    <property type="component" value="Unassembled WGS sequence"/>
</dbReference>
<comment type="caution">
    <text evidence="1">The sequence shown here is derived from an EMBL/GenBank/DDBJ whole genome shotgun (WGS) entry which is preliminary data.</text>
</comment>
<dbReference type="AlphaFoldDB" id="A0A3N0I3L3"/>
<evidence type="ECO:0000313" key="1">
    <source>
        <dbReference type="EMBL" id="RNM31604.1"/>
    </source>
</evidence>
<dbReference type="EMBL" id="RJQC01000001">
    <property type="protein sequence ID" value="RNM31604.1"/>
    <property type="molecule type" value="Genomic_DNA"/>
</dbReference>
<keyword evidence="2" id="KW-1185">Reference proteome</keyword>
<dbReference type="Pfam" id="PF08876">
    <property type="entry name" value="DUF1836"/>
    <property type="match status" value="1"/>
</dbReference>